<protein>
    <submittedName>
        <fullName evidence="1">Uncharacterized protein</fullName>
    </submittedName>
</protein>
<dbReference type="HOGENOM" id="CLU_3406572_0_0_1"/>
<organism evidence="1 2">
    <name type="scientific">Sclerotinia sclerotiorum (strain ATCC 18683 / 1980 / Ss-1)</name>
    <name type="common">White mold</name>
    <name type="synonym">Whetzelinia sclerotiorum</name>
    <dbReference type="NCBI Taxonomy" id="665079"/>
    <lineage>
        <taxon>Eukaryota</taxon>
        <taxon>Fungi</taxon>
        <taxon>Dikarya</taxon>
        <taxon>Ascomycota</taxon>
        <taxon>Pezizomycotina</taxon>
        <taxon>Leotiomycetes</taxon>
        <taxon>Helotiales</taxon>
        <taxon>Sclerotiniaceae</taxon>
        <taxon>Sclerotinia</taxon>
    </lineage>
</organism>
<keyword evidence="2" id="KW-1185">Reference proteome</keyword>
<dbReference type="EMBL" id="CH476624">
    <property type="protein sequence ID" value="EDO01379.1"/>
    <property type="molecule type" value="Genomic_DNA"/>
</dbReference>
<dbReference type="GeneID" id="5491396"/>
<reference evidence="2" key="1">
    <citation type="journal article" date="2011" name="PLoS Genet.">
        <title>Genomic analysis of the necrotrophic fungal pathogens Sclerotinia sclerotiorum and Botrytis cinerea.</title>
        <authorList>
            <person name="Amselem J."/>
            <person name="Cuomo C.A."/>
            <person name="van Kan J.A."/>
            <person name="Viaud M."/>
            <person name="Benito E.P."/>
            <person name="Couloux A."/>
            <person name="Coutinho P.M."/>
            <person name="de Vries R.P."/>
            <person name="Dyer P.S."/>
            <person name="Fillinger S."/>
            <person name="Fournier E."/>
            <person name="Gout L."/>
            <person name="Hahn M."/>
            <person name="Kohn L."/>
            <person name="Lapalu N."/>
            <person name="Plummer K.M."/>
            <person name="Pradier J.M."/>
            <person name="Quevillon E."/>
            <person name="Sharon A."/>
            <person name="Simon A."/>
            <person name="ten Have A."/>
            <person name="Tudzynski B."/>
            <person name="Tudzynski P."/>
            <person name="Wincker P."/>
            <person name="Andrew M."/>
            <person name="Anthouard V."/>
            <person name="Beever R.E."/>
            <person name="Beffa R."/>
            <person name="Benoit I."/>
            <person name="Bouzid O."/>
            <person name="Brault B."/>
            <person name="Chen Z."/>
            <person name="Choquer M."/>
            <person name="Collemare J."/>
            <person name="Cotton P."/>
            <person name="Danchin E.G."/>
            <person name="Da Silva C."/>
            <person name="Gautier A."/>
            <person name="Giraud C."/>
            <person name="Giraud T."/>
            <person name="Gonzalez C."/>
            <person name="Grossetete S."/>
            <person name="Guldener U."/>
            <person name="Henrissat B."/>
            <person name="Howlett B.J."/>
            <person name="Kodira C."/>
            <person name="Kretschmer M."/>
            <person name="Lappartient A."/>
            <person name="Leroch M."/>
            <person name="Levis C."/>
            <person name="Mauceli E."/>
            <person name="Neuveglise C."/>
            <person name="Oeser B."/>
            <person name="Pearson M."/>
            <person name="Poulain J."/>
            <person name="Poussereau N."/>
            <person name="Quesneville H."/>
            <person name="Rascle C."/>
            <person name="Schumacher J."/>
            <person name="Segurens B."/>
            <person name="Sexton A."/>
            <person name="Silva E."/>
            <person name="Sirven C."/>
            <person name="Soanes D.M."/>
            <person name="Talbot N.J."/>
            <person name="Templeton M."/>
            <person name="Yandava C."/>
            <person name="Yarden O."/>
            <person name="Zeng Q."/>
            <person name="Rollins J.A."/>
            <person name="Lebrun M.H."/>
            <person name="Dickman M."/>
        </authorList>
    </citation>
    <scope>NUCLEOTIDE SEQUENCE [LARGE SCALE GENOMIC DNA]</scope>
    <source>
        <strain evidence="2">ATCC 18683 / 1980 / Ss-1</strain>
    </source>
</reference>
<sequence>MSPSKMTMRDSEEEYPDAFGYSVAPRVFVG</sequence>
<dbReference type="Proteomes" id="UP000001312">
    <property type="component" value="Unassembled WGS sequence"/>
</dbReference>
<evidence type="ECO:0000313" key="1">
    <source>
        <dbReference type="EMBL" id="EDO01379.1"/>
    </source>
</evidence>
<gene>
    <name evidence="1" type="ORF">SS1G_03853</name>
</gene>
<dbReference type="KEGG" id="ssl:SS1G_03853"/>
<accession>A7EEW3</accession>
<evidence type="ECO:0000313" key="2">
    <source>
        <dbReference type="Proteomes" id="UP000001312"/>
    </source>
</evidence>
<dbReference type="AlphaFoldDB" id="A7EEW3"/>
<dbReference type="RefSeq" id="XP_001595764.1">
    <property type="nucleotide sequence ID" value="XM_001595714.1"/>
</dbReference>
<dbReference type="InParanoid" id="A7EEW3"/>
<name>A7EEW3_SCLS1</name>
<proteinExistence type="predicted"/>